<dbReference type="GO" id="GO:0016052">
    <property type="term" value="P:carbohydrate catabolic process"/>
    <property type="evidence" value="ECO:0007669"/>
    <property type="project" value="TreeGrafter"/>
</dbReference>
<dbReference type="STRING" id="995060.SAMN04487904_10544"/>
<keyword evidence="6" id="KW-1185">Reference proteome</keyword>
<gene>
    <name evidence="5" type="ORF">SAMN04487904_10544</name>
</gene>
<dbReference type="PROSITE" id="PS51904">
    <property type="entry name" value="GLYCOSYL_HYDROL_F25_2"/>
    <property type="match status" value="1"/>
</dbReference>
<dbReference type="Gene3D" id="1.20.120.20">
    <property type="entry name" value="Apolipoprotein"/>
    <property type="match status" value="1"/>
</dbReference>
<dbReference type="Pfam" id="PF01183">
    <property type="entry name" value="Glyco_hydro_25"/>
    <property type="match status" value="1"/>
</dbReference>
<dbReference type="PANTHER" id="PTHR34135:SF2">
    <property type="entry name" value="LYSOZYME"/>
    <property type="match status" value="1"/>
</dbReference>
<reference evidence="6" key="1">
    <citation type="submission" date="2016-10" db="EMBL/GenBank/DDBJ databases">
        <authorList>
            <person name="Varghese N."/>
            <person name="Submissions S."/>
        </authorList>
    </citation>
    <scope>NUCLEOTIDE SEQUENCE [LARGE SCALE GENOMIC DNA]</scope>
    <source>
        <strain evidence="6">DSM 45501</strain>
    </source>
</reference>
<feature type="region of interest" description="Disordered" evidence="4">
    <location>
        <begin position="1"/>
        <end position="58"/>
    </location>
</feature>
<feature type="compositionally biased region" description="Low complexity" evidence="4">
    <location>
        <begin position="225"/>
        <end position="245"/>
    </location>
</feature>
<dbReference type="Gene3D" id="3.20.20.80">
    <property type="entry name" value="Glycosidases"/>
    <property type="match status" value="1"/>
</dbReference>
<name>A0A1I6ZPW7_9ACTN</name>
<evidence type="ECO:0000313" key="6">
    <source>
        <dbReference type="Proteomes" id="UP000199165"/>
    </source>
</evidence>
<evidence type="ECO:0000256" key="4">
    <source>
        <dbReference type="SAM" id="MobiDB-lite"/>
    </source>
</evidence>
<dbReference type="Proteomes" id="UP000199165">
    <property type="component" value="Unassembled WGS sequence"/>
</dbReference>
<evidence type="ECO:0000256" key="3">
    <source>
        <dbReference type="ARBA" id="ARBA00023295"/>
    </source>
</evidence>
<dbReference type="GO" id="GO:0003796">
    <property type="term" value="F:lysozyme activity"/>
    <property type="evidence" value="ECO:0007669"/>
    <property type="project" value="InterPro"/>
</dbReference>
<dbReference type="InterPro" id="IPR018077">
    <property type="entry name" value="Glyco_hydro_fam25_subgr"/>
</dbReference>
<proteinExistence type="inferred from homology"/>
<dbReference type="InterPro" id="IPR017853">
    <property type="entry name" value="GH"/>
</dbReference>
<evidence type="ECO:0000256" key="1">
    <source>
        <dbReference type="ARBA" id="ARBA00010646"/>
    </source>
</evidence>
<dbReference type="AlphaFoldDB" id="A0A1I6ZPW7"/>
<keyword evidence="2" id="KW-0378">Hydrolase</keyword>
<organism evidence="5 6">
    <name type="scientific">Actinopolyspora righensis</name>
    <dbReference type="NCBI Taxonomy" id="995060"/>
    <lineage>
        <taxon>Bacteria</taxon>
        <taxon>Bacillati</taxon>
        <taxon>Actinomycetota</taxon>
        <taxon>Actinomycetes</taxon>
        <taxon>Actinopolysporales</taxon>
        <taxon>Actinopolysporaceae</taxon>
        <taxon>Actinopolyspora</taxon>
        <taxon>Actinopolyspora alba group</taxon>
    </lineage>
</organism>
<dbReference type="EMBL" id="FPAT01000005">
    <property type="protein sequence ID" value="SFT64748.1"/>
    <property type="molecule type" value="Genomic_DNA"/>
</dbReference>
<accession>A0A1I6ZPW7</accession>
<evidence type="ECO:0000256" key="2">
    <source>
        <dbReference type="ARBA" id="ARBA00022801"/>
    </source>
</evidence>
<dbReference type="SUPFAM" id="SSF51445">
    <property type="entry name" value="(Trans)glycosidases"/>
    <property type="match status" value="1"/>
</dbReference>
<protein>
    <submittedName>
        <fullName evidence="5">Lyzozyme M1 (1,4-beta-N-acetylmuramidase), GH25 family</fullName>
    </submittedName>
</protein>
<dbReference type="SUPFAM" id="SSF58113">
    <property type="entry name" value="Apolipoprotein A-I"/>
    <property type="match status" value="1"/>
</dbReference>
<dbReference type="InterPro" id="IPR002053">
    <property type="entry name" value="Glyco_hydro_25"/>
</dbReference>
<dbReference type="GO" id="GO:0009253">
    <property type="term" value="P:peptidoglycan catabolic process"/>
    <property type="evidence" value="ECO:0007669"/>
    <property type="project" value="InterPro"/>
</dbReference>
<keyword evidence="3" id="KW-0326">Glycosidase</keyword>
<dbReference type="GO" id="GO:0016998">
    <property type="term" value="P:cell wall macromolecule catabolic process"/>
    <property type="evidence" value="ECO:0007669"/>
    <property type="project" value="InterPro"/>
</dbReference>
<dbReference type="PANTHER" id="PTHR34135">
    <property type="entry name" value="LYSOZYME"/>
    <property type="match status" value="1"/>
</dbReference>
<feature type="compositionally biased region" description="Basic and acidic residues" evidence="4">
    <location>
        <begin position="247"/>
        <end position="257"/>
    </location>
</feature>
<feature type="region of interest" description="Disordered" evidence="4">
    <location>
        <begin position="219"/>
        <end position="288"/>
    </location>
</feature>
<evidence type="ECO:0000313" key="5">
    <source>
        <dbReference type="EMBL" id="SFT64748.1"/>
    </source>
</evidence>
<comment type="similarity">
    <text evidence="1">Belongs to the glycosyl hydrolase 25 family.</text>
</comment>
<feature type="compositionally biased region" description="Low complexity" evidence="4">
    <location>
        <begin position="260"/>
        <end position="274"/>
    </location>
</feature>
<sequence length="487" mass="52758">MLGVWGLVNTPGQHNPEEEPREPVGSSESADASERRANPERPSNAPGASNGWRRSARGTEQFARDTAYRLRPVARRTTDRIIRWLRQVLAALATLTQRVVRWAAPYARRAHAWLIPAIEGVQRRIDPVVRRVRQRLSPVIEPVRQRLAPIAHRIRDELRPRVAKLRARLPESSGRHRAQLRSRSVQLTAAAAAFGVLAILVGTAGPDTGERTTPAAHTVELRSPDQAQSDQGGTQQDSSSEQDSASDQERAQARAENPDSDSAPEAKSSPAKPAVDIPPNAHGIDVSNHNGPIQWNEVAASGEHYAFVLATDGGNFTNPMFDQQFNGAKNAGMLAGAYHFGRPTGSAVGQADRLLNTMGSTDDGKTLPPVLDLEVSPNGGGCYGKTSGQLHSWTQSFLDRVKSKTGEDAIVYASPSFWSSCMAGSQAFSENPLWLASYGVPQPSLFGGWDAYSFWQYTNKGSIPGITGPVDRNLFQGSGSDLLELAR</sequence>
<dbReference type="SMART" id="SM00641">
    <property type="entry name" value="Glyco_25"/>
    <property type="match status" value="1"/>
</dbReference>